<dbReference type="RefSeq" id="WP_203823182.1">
    <property type="nucleotide sequence ID" value="NZ_BAAABP010000005.1"/>
</dbReference>
<name>A0A919JC11_9ACTN</name>
<reference evidence="1" key="1">
    <citation type="submission" date="2021-01" db="EMBL/GenBank/DDBJ databases">
        <title>Whole genome shotgun sequence of Actinoplanes ferrugineus NBRC 15555.</title>
        <authorList>
            <person name="Komaki H."/>
            <person name="Tamura T."/>
        </authorList>
    </citation>
    <scope>NUCLEOTIDE SEQUENCE</scope>
    <source>
        <strain evidence="1">NBRC 15555</strain>
    </source>
</reference>
<protein>
    <submittedName>
        <fullName evidence="1">Uncharacterized protein</fullName>
    </submittedName>
</protein>
<evidence type="ECO:0000313" key="2">
    <source>
        <dbReference type="Proteomes" id="UP000598174"/>
    </source>
</evidence>
<evidence type="ECO:0000313" key="1">
    <source>
        <dbReference type="EMBL" id="GIE16858.1"/>
    </source>
</evidence>
<keyword evidence="2" id="KW-1185">Reference proteome</keyword>
<dbReference type="Proteomes" id="UP000598174">
    <property type="component" value="Unassembled WGS sequence"/>
</dbReference>
<proteinExistence type="predicted"/>
<accession>A0A919JC11</accession>
<dbReference type="AlphaFoldDB" id="A0A919JC11"/>
<gene>
    <name evidence="1" type="ORF">Afe05nite_86980</name>
</gene>
<dbReference type="EMBL" id="BOMM01000104">
    <property type="protein sequence ID" value="GIE16858.1"/>
    <property type="molecule type" value="Genomic_DNA"/>
</dbReference>
<organism evidence="1 2">
    <name type="scientific">Paractinoplanes ferrugineus</name>
    <dbReference type="NCBI Taxonomy" id="113564"/>
    <lineage>
        <taxon>Bacteria</taxon>
        <taxon>Bacillati</taxon>
        <taxon>Actinomycetota</taxon>
        <taxon>Actinomycetes</taxon>
        <taxon>Micromonosporales</taxon>
        <taxon>Micromonosporaceae</taxon>
        <taxon>Paractinoplanes</taxon>
    </lineage>
</organism>
<sequence length="80" mass="8671">MADNLTRWGYDAEVRRHHDNLARALDEASRVAASLTGSLERGDQELASEARRLAAAAVDVVQYAGALSAARQLVFTVEES</sequence>
<comment type="caution">
    <text evidence="1">The sequence shown here is derived from an EMBL/GenBank/DDBJ whole genome shotgun (WGS) entry which is preliminary data.</text>
</comment>